<proteinExistence type="predicted"/>
<dbReference type="PANTHER" id="PTHR48101">
    <property type="entry name" value="METHYLMALONYL-COA MUTASE, MITOCHONDRIAL-RELATED"/>
    <property type="match status" value="1"/>
</dbReference>
<dbReference type="EC" id="5.4.99.2" evidence="2"/>
<dbReference type="GO" id="GO:0004494">
    <property type="term" value="F:methylmalonyl-CoA mutase activity"/>
    <property type="evidence" value="ECO:0007669"/>
    <property type="project" value="UniProtKB-EC"/>
</dbReference>
<dbReference type="InterPro" id="IPR006099">
    <property type="entry name" value="MeMalonylCoA_mutase_a/b_cat"/>
</dbReference>
<dbReference type="SUPFAM" id="SSF51703">
    <property type="entry name" value="Cobalamin (vitamin B12)-dependent enzymes"/>
    <property type="match status" value="1"/>
</dbReference>
<evidence type="ECO:0000313" key="2">
    <source>
        <dbReference type="EMBL" id="CAH0994785.1"/>
    </source>
</evidence>
<comment type="caution">
    <text evidence="2">The sequence shown here is derived from an EMBL/GenBank/DDBJ whole genome shotgun (WGS) entry which is preliminary data.</text>
</comment>
<keyword evidence="2" id="KW-0413">Isomerase</keyword>
<reference evidence="2" key="1">
    <citation type="submission" date="2021-12" db="EMBL/GenBank/DDBJ databases">
        <authorList>
            <person name="Rodrigo-Torres L."/>
            <person name="Arahal R. D."/>
            <person name="Lucena T."/>
        </authorList>
    </citation>
    <scope>NUCLEOTIDE SEQUENCE</scope>
    <source>
        <strain evidence="2">CECT 8858</strain>
    </source>
</reference>
<keyword evidence="3" id="KW-1185">Reference proteome</keyword>
<dbReference type="InterPro" id="IPR016176">
    <property type="entry name" value="Cbl-dep_enz_cat"/>
</dbReference>
<dbReference type="Pfam" id="PF01642">
    <property type="entry name" value="MM_CoA_mutase"/>
    <property type="match status" value="1"/>
</dbReference>
<gene>
    <name evidence="2" type="primary">bhbA</name>
    <name evidence="2" type="ORF">EMA8858_00897</name>
</gene>
<dbReference type="EMBL" id="CAKLPY010000001">
    <property type="protein sequence ID" value="CAH0994785.1"/>
    <property type="molecule type" value="Genomic_DNA"/>
</dbReference>
<protein>
    <submittedName>
        <fullName evidence="2">Methylmalonyl-CoA mutase</fullName>
        <ecNumber evidence="2">5.4.99.2</ecNumber>
    </submittedName>
</protein>
<dbReference type="RefSeq" id="WP_238804864.1">
    <property type="nucleotide sequence ID" value="NZ_CAKLPY010000001.1"/>
</dbReference>
<accession>A0ABN8EQ55</accession>
<feature type="domain" description="Methylmalonyl-CoA mutase alpha/beta chain catalytic" evidence="1">
    <location>
        <begin position="186"/>
        <end position="454"/>
    </location>
</feature>
<organism evidence="2 3">
    <name type="scientific">Emticicia aquatica</name>
    <dbReference type="NCBI Taxonomy" id="1681835"/>
    <lineage>
        <taxon>Bacteria</taxon>
        <taxon>Pseudomonadati</taxon>
        <taxon>Bacteroidota</taxon>
        <taxon>Cytophagia</taxon>
        <taxon>Cytophagales</taxon>
        <taxon>Leadbetterellaceae</taxon>
        <taxon>Emticicia</taxon>
    </lineage>
</organism>
<evidence type="ECO:0000313" key="3">
    <source>
        <dbReference type="Proteomes" id="UP000837932"/>
    </source>
</evidence>
<dbReference type="Proteomes" id="UP000837932">
    <property type="component" value="Unassembled WGS sequence"/>
</dbReference>
<dbReference type="Gene3D" id="3.20.20.240">
    <property type="entry name" value="Methylmalonyl-CoA mutase"/>
    <property type="match status" value="1"/>
</dbReference>
<sequence>MKQTLFSEFPEITKNDWIAQVTKDLKGKNFDDTLVWHTFENLDIQPYYSQEDLQNLPIEQIQAVQKNKKSANWQNRPLVKYTNEKETNLLVISNLQKGADAVIIDFGNIDINQIDWVKLLNNIKLSDSPIYFKTLQSLDVLANLTKFVHYQPKGGLYTDIIASTFSNESLELTINTWENTKKAILQTNQYPNFQAFTVSSHLFHNAGANAVQELAFTLASAVEYLDKLTELELSPEQIITKFEFSVSIGTNYFLEIAKLRALRYLWSKILDSYNFSDLINNCLVHCQTSSFYDSALSPYTNMLRATTEAMSAVMGGCDSLTAMAYDSSISEQSTELGERIARNISVLMKEEAHLDKTIDPSAGSYYIENLTYQLTLEAWKLFQKIESLGGLLAAFKQGFVQDEINHSYQAKIQNLQKGQVMVGVNKFRVEPEIDKKSSENEFLKENALQNKRISEVFE</sequence>
<dbReference type="PANTHER" id="PTHR48101:SF1">
    <property type="entry name" value="METHYLMALONYL-COA MUTASE, LARGE SUBUNIT"/>
    <property type="match status" value="1"/>
</dbReference>
<name>A0ABN8EQ55_9BACT</name>
<evidence type="ECO:0000259" key="1">
    <source>
        <dbReference type="Pfam" id="PF01642"/>
    </source>
</evidence>